<dbReference type="Gene3D" id="1.20.910.10">
    <property type="entry name" value="Heme oxygenase-like"/>
    <property type="match status" value="1"/>
</dbReference>
<dbReference type="InterPro" id="IPR016084">
    <property type="entry name" value="Haem_Oase-like_multi-hlx"/>
</dbReference>
<proteinExistence type="predicted"/>
<organism evidence="1 2">
    <name type="scientific">Hymenobacter antarcticus</name>
    <dbReference type="NCBI Taxonomy" id="486270"/>
    <lineage>
        <taxon>Bacteria</taxon>
        <taxon>Pseudomonadati</taxon>
        <taxon>Bacteroidota</taxon>
        <taxon>Cytophagia</taxon>
        <taxon>Cytophagales</taxon>
        <taxon>Hymenobacteraceae</taxon>
        <taxon>Hymenobacter</taxon>
    </lineage>
</organism>
<reference evidence="2" key="1">
    <citation type="journal article" date="2019" name="Int. J. Syst. Evol. Microbiol.">
        <title>The Global Catalogue of Microorganisms (GCM) 10K type strain sequencing project: providing services to taxonomists for standard genome sequencing and annotation.</title>
        <authorList>
            <consortium name="The Broad Institute Genomics Platform"/>
            <consortium name="The Broad Institute Genome Sequencing Center for Infectious Disease"/>
            <person name="Wu L."/>
            <person name="Ma J."/>
        </authorList>
    </citation>
    <scope>NUCLEOTIDE SEQUENCE [LARGE SCALE GENOMIC DNA]</scope>
    <source>
        <strain evidence="2">JCM 17217</strain>
    </source>
</reference>
<comment type="caution">
    <text evidence="1">The sequence shown here is derived from an EMBL/GenBank/DDBJ whole genome shotgun (WGS) entry which is preliminary data.</text>
</comment>
<evidence type="ECO:0000313" key="2">
    <source>
        <dbReference type="Proteomes" id="UP001501556"/>
    </source>
</evidence>
<dbReference type="CDD" id="cd19166">
    <property type="entry name" value="HemeO-bac"/>
    <property type="match status" value="1"/>
</dbReference>
<dbReference type="RefSeq" id="WP_345127369.1">
    <property type="nucleotide sequence ID" value="NZ_BAABDI010000046.1"/>
</dbReference>
<protein>
    <submittedName>
        <fullName evidence="1">Biliverdin-producing heme oxygenase</fullName>
    </submittedName>
</protein>
<gene>
    <name evidence="1" type="ORF">GCM10022407_40450</name>
</gene>
<accession>A0ABP7R358</accession>
<dbReference type="SUPFAM" id="SSF48613">
    <property type="entry name" value="Heme oxygenase-like"/>
    <property type="match status" value="1"/>
</dbReference>
<keyword evidence="2" id="KW-1185">Reference proteome</keyword>
<dbReference type="Proteomes" id="UP001501556">
    <property type="component" value="Unassembled WGS sequence"/>
</dbReference>
<sequence>MSSTPPESLALLPRLRAETRPYHDAVEENPFNRALAAGTVTAADTARFLARMYGVVQPYEQQLRAHAALFGPAWQLDRRYRAHLILDDLPRLGYDGTPPLCPALPPLATWPQLLGAIYVLEGSTLGGQVIARQLIKSDISANKYFTGRADQTGPLWKVFCAQLTEAAPASDHAAIISSAVQTFQTLATWLSQP</sequence>
<dbReference type="EMBL" id="BAABDI010000046">
    <property type="protein sequence ID" value="GAA3991949.1"/>
    <property type="molecule type" value="Genomic_DNA"/>
</dbReference>
<evidence type="ECO:0000313" key="1">
    <source>
        <dbReference type="EMBL" id="GAA3991949.1"/>
    </source>
</evidence>
<name>A0ABP7R358_9BACT</name>